<dbReference type="InterPro" id="IPR000917">
    <property type="entry name" value="Sulfatase_N"/>
</dbReference>
<dbReference type="RefSeq" id="WP_144858935.1">
    <property type="nucleotide sequence ID" value="NZ_VMTR01000083.1"/>
</dbReference>
<dbReference type="PANTHER" id="PTHR43751">
    <property type="entry name" value="SULFATASE"/>
    <property type="match status" value="1"/>
</dbReference>
<dbReference type="Proteomes" id="UP000320212">
    <property type="component" value="Unassembled WGS sequence"/>
</dbReference>
<feature type="modified residue" description="3-oxoalanine (Ser)" evidence="1">
    <location>
        <position position="52"/>
    </location>
</feature>
<name>A0A558G9I6_HALVO</name>
<evidence type="ECO:0000259" key="2">
    <source>
        <dbReference type="Pfam" id="PF00884"/>
    </source>
</evidence>
<comment type="PTM">
    <text evidence="1">The conversion to 3-oxoalanine (also known as C-formylglycine, FGly), of a serine or cysteine residue in prokaryotes and of a cysteine residue in eukaryotes, is critical for catalytic activity.</text>
</comment>
<reference evidence="3 4" key="1">
    <citation type="submission" date="2019-07" db="EMBL/GenBank/DDBJ databases">
        <title>Draft genome sequence of Haloferax volcanii SS0101, isolated from salt farm in Samut Sakhon, Thailand.</title>
        <authorList>
            <person name="Wanthongcharoen S."/>
            <person name="Yamprayoonswat W."/>
            <person name="Ruangsuj P."/>
            <person name="Thongpramul N."/>
            <person name="Jumpathong W."/>
            <person name="Sittihan S."/>
            <person name="Kanjanavas P."/>
            <person name="Yasawong M."/>
        </authorList>
    </citation>
    <scope>NUCLEOTIDE SEQUENCE [LARGE SCALE GENOMIC DNA]</scope>
    <source>
        <strain evidence="3 4">SS0101</strain>
    </source>
</reference>
<dbReference type="GO" id="GO:0016740">
    <property type="term" value="F:transferase activity"/>
    <property type="evidence" value="ECO:0007669"/>
    <property type="project" value="UniProtKB-KW"/>
</dbReference>
<evidence type="ECO:0000313" key="3">
    <source>
        <dbReference type="EMBL" id="TVT94423.1"/>
    </source>
</evidence>
<evidence type="ECO:0000313" key="4">
    <source>
        <dbReference type="Proteomes" id="UP000320212"/>
    </source>
</evidence>
<feature type="domain" description="Sulfatase N-terminal" evidence="2">
    <location>
        <begin position="4"/>
        <end position="68"/>
    </location>
</feature>
<dbReference type="Gene3D" id="3.40.720.10">
    <property type="entry name" value="Alkaline Phosphatase, subunit A"/>
    <property type="match status" value="1"/>
</dbReference>
<accession>A0A558G9I6</accession>
<proteinExistence type="predicted"/>
<keyword evidence="3" id="KW-0808">Transferase</keyword>
<organism evidence="3 4">
    <name type="scientific">Haloferax volcanii</name>
    <name type="common">Halobacterium volcanii</name>
    <dbReference type="NCBI Taxonomy" id="2246"/>
    <lineage>
        <taxon>Archaea</taxon>
        <taxon>Methanobacteriati</taxon>
        <taxon>Methanobacteriota</taxon>
        <taxon>Stenosarchaea group</taxon>
        <taxon>Halobacteria</taxon>
        <taxon>Halobacteriales</taxon>
        <taxon>Haloferacaceae</taxon>
        <taxon>Haloferax</taxon>
    </lineage>
</organism>
<protein>
    <submittedName>
        <fullName evidence="3">Sulfatase-like hydrolase/transferase</fullName>
    </submittedName>
</protein>
<dbReference type="EMBL" id="VMTR01000083">
    <property type="protein sequence ID" value="TVT94423.1"/>
    <property type="molecule type" value="Genomic_DNA"/>
</dbReference>
<keyword evidence="3" id="KW-0378">Hydrolase</keyword>
<gene>
    <name evidence="3" type="ORF">FQA18_11990</name>
</gene>
<dbReference type="InterPro" id="IPR052701">
    <property type="entry name" value="GAG_Ulvan_Degrading_Sulfatases"/>
</dbReference>
<comment type="caution">
    <text evidence="3">The sequence shown here is derived from an EMBL/GenBank/DDBJ whole genome shotgun (WGS) entry which is preliminary data.</text>
</comment>
<sequence>MGQPNIVLLLLDTARADHFGFNGYERNTTPNIDEITEQSIVYENSYSNSIWSLPAYASIFTGELPSEHLAIDWGKSIEKIP</sequence>
<evidence type="ECO:0000256" key="1">
    <source>
        <dbReference type="PIRSR" id="PIRSR600917-52"/>
    </source>
</evidence>
<dbReference type="SUPFAM" id="SSF53649">
    <property type="entry name" value="Alkaline phosphatase-like"/>
    <property type="match status" value="1"/>
</dbReference>
<dbReference type="Pfam" id="PF00884">
    <property type="entry name" value="Sulfatase"/>
    <property type="match status" value="1"/>
</dbReference>
<dbReference type="InterPro" id="IPR017850">
    <property type="entry name" value="Alkaline_phosphatase_core_sf"/>
</dbReference>
<dbReference type="GO" id="GO:0016787">
    <property type="term" value="F:hydrolase activity"/>
    <property type="evidence" value="ECO:0007669"/>
    <property type="project" value="UniProtKB-KW"/>
</dbReference>
<dbReference type="AlphaFoldDB" id="A0A558G9I6"/>
<dbReference type="PANTHER" id="PTHR43751:SF3">
    <property type="entry name" value="SULFATASE N-TERMINAL DOMAIN-CONTAINING PROTEIN"/>
    <property type="match status" value="1"/>
</dbReference>